<evidence type="ECO:0000256" key="2">
    <source>
        <dbReference type="ARBA" id="ARBA00022603"/>
    </source>
</evidence>
<dbReference type="GO" id="GO:0003723">
    <property type="term" value="F:RNA binding"/>
    <property type="evidence" value="ECO:0007669"/>
    <property type="project" value="UniProtKB-KW"/>
</dbReference>
<dbReference type="EMBL" id="SPOF01000018">
    <property type="protein sequence ID" value="TIB12571.1"/>
    <property type="molecule type" value="Genomic_DNA"/>
</dbReference>
<dbReference type="SUPFAM" id="SSF53335">
    <property type="entry name" value="S-adenosyl-L-methionine-dependent methyltransferases"/>
    <property type="match status" value="1"/>
</dbReference>
<dbReference type="Pfam" id="PF00398">
    <property type="entry name" value="RrnaAD"/>
    <property type="match status" value="1"/>
</dbReference>
<evidence type="ECO:0000313" key="11">
    <source>
        <dbReference type="Proteomes" id="UP000310689"/>
    </source>
</evidence>
<evidence type="ECO:0000313" key="10">
    <source>
        <dbReference type="Proteomes" id="UP000306954"/>
    </source>
</evidence>
<dbReference type="InterPro" id="IPR023165">
    <property type="entry name" value="rRNA_Ade_diMease-like_C"/>
</dbReference>
<dbReference type="GO" id="GO:0034246">
    <property type="term" value="F:mitochondrial transcription factor activity"/>
    <property type="evidence" value="ECO:0007669"/>
    <property type="project" value="TreeGrafter"/>
</dbReference>
<dbReference type="Gene3D" id="1.10.8.100">
    <property type="entry name" value="Ribosomal RNA adenine dimethylase-like, domain 2"/>
    <property type="match status" value="1"/>
</dbReference>
<organism evidence="9 11">
    <name type="scientific">Wallemia ichthyophaga</name>
    <dbReference type="NCBI Taxonomy" id="245174"/>
    <lineage>
        <taxon>Eukaryota</taxon>
        <taxon>Fungi</taxon>
        <taxon>Dikarya</taxon>
        <taxon>Basidiomycota</taxon>
        <taxon>Wallemiomycotina</taxon>
        <taxon>Wallemiomycetes</taxon>
        <taxon>Wallemiales</taxon>
        <taxon>Wallemiaceae</taxon>
        <taxon>Wallemia</taxon>
    </lineage>
</organism>
<evidence type="ECO:0000256" key="3">
    <source>
        <dbReference type="ARBA" id="ARBA00022679"/>
    </source>
</evidence>
<dbReference type="InterPro" id="IPR029063">
    <property type="entry name" value="SAM-dependent_MTases_sf"/>
</dbReference>
<dbReference type="EMBL" id="SPOI01000044">
    <property type="protein sequence ID" value="TIB38977.1"/>
    <property type="molecule type" value="Genomic_DNA"/>
</dbReference>
<keyword evidence="7" id="KW-0698">rRNA processing</keyword>
<dbReference type="GO" id="GO:0000179">
    <property type="term" value="F:rRNA (adenine-N6,N6-)-dimethyltransferase activity"/>
    <property type="evidence" value="ECO:0007669"/>
    <property type="project" value="TreeGrafter"/>
</dbReference>
<evidence type="ECO:0000313" key="8">
    <source>
        <dbReference type="EMBL" id="TIB12571.1"/>
    </source>
</evidence>
<comment type="subcellular location">
    <subcellularLocation>
        <location evidence="1">Mitochondrion</location>
    </subcellularLocation>
</comment>
<evidence type="ECO:0000256" key="1">
    <source>
        <dbReference type="ARBA" id="ARBA00004173"/>
    </source>
</evidence>
<dbReference type="InterPro" id="IPR001737">
    <property type="entry name" value="KsgA/Erm"/>
</dbReference>
<proteinExistence type="inferred from homology"/>
<accession>A0A4T0EE64</accession>
<name>A0A4T0EE64_WALIC</name>
<dbReference type="OrthoDB" id="16079at2759"/>
<evidence type="ECO:0000256" key="7">
    <source>
        <dbReference type="RuleBase" id="RU362106"/>
    </source>
</evidence>
<dbReference type="Gene3D" id="3.40.50.150">
    <property type="entry name" value="Vaccinia Virus protein VP39"/>
    <property type="match status" value="1"/>
</dbReference>
<keyword evidence="3 7" id="KW-0808">Transferase</keyword>
<dbReference type="AlphaFoldDB" id="A0A4T0EE64"/>
<dbReference type="PANTHER" id="PTHR11727:SF17">
    <property type="entry name" value="DIMETHYLADENOSINE TRANSFERASE 1, MITOCHONDRIAL"/>
    <property type="match status" value="1"/>
</dbReference>
<evidence type="ECO:0000256" key="4">
    <source>
        <dbReference type="ARBA" id="ARBA00022691"/>
    </source>
</evidence>
<keyword evidence="2 7" id="KW-0489">Methyltransferase</keyword>
<dbReference type="EC" id="2.1.1.-" evidence="7"/>
<evidence type="ECO:0000256" key="5">
    <source>
        <dbReference type="ARBA" id="ARBA00022884"/>
    </source>
</evidence>
<comment type="caution">
    <text evidence="9">The sequence shown here is derived from an EMBL/GenBank/DDBJ whole genome shotgun (WGS) entry which is preliminary data.</text>
</comment>
<dbReference type="GO" id="GO:0005759">
    <property type="term" value="C:mitochondrial matrix"/>
    <property type="evidence" value="ECO:0007669"/>
    <property type="project" value="TreeGrafter"/>
</dbReference>
<dbReference type="OMA" id="WDYVTKH"/>
<dbReference type="Proteomes" id="UP000310689">
    <property type="component" value="Unassembled WGS sequence"/>
</dbReference>
<keyword evidence="5" id="KW-0694">RNA-binding</keyword>
<gene>
    <name evidence="9" type="ORF">E3P86_01349</name>
    <name evidence="8" type="ORF">E3P90_01975</name>
</gene>
<sequence>MLLSRTISTRLLLRSFSTASHLPAKDTWKKEFTFSGTKLRGRDTISCLDTARRFVRSMKIDSMGSSTSPVTVIDAYSGFGLISQALLELENVGKVISIEPAQTFGKPLKSLSQQHNDRMLYIDKDPYNWQVYTDLEKEGHLDGVLVRPWEEMHDHFAVFMQVPATVHGEQLIGQFFHCMVFRSWLYSKGRVPMGLLINSPSYERLVHLPGQPERGRIAAIREATSVVDVLLPETELRPDDNRIYPQLRQPNKKTKKAANLSNYVGTRVEPLVNILPNMHTLESWEFVTRQIFVTRKYSLRKSLKHLAVNADVALKKPLEDRGVDLDKAVRDLTIQEIAKVIDAFNEWPFKPEILYRDDVDDKYAA</sequence>
<evidence type="ECO:0000313" key="9">
    <source>
        <dbReference type="EMBL" id="TIB38977.1"/>
    </source>
</evidence>
<comment type="function">
    <text evidence="6">Mitochondrial transcription factor that confers selective promoter recognition on the core subunit of the yeast mitochondrial RNA polymerase. Interacts with DNA in a non-specific manner.</text>
</comment>
<dbReference type="Proteomes" id="UP000306954">
    <property type="component" value="Unassembled WGS sequence"/>
</dbReference>
<dbReference type="PANTHER" id="PTHR11727">
    <property type="entry name" value="DIMETHYLADENOSINE TRANSFERASE"/>
    <property type="match status" value="1"/>
</dbReference>
<protein>
    <recommendedName>
        <fullName evidence="7">rRNA adenine N(6)-methyltransferase</fullName>
        <ecNumber evidence="7">2.1.1.-</ecNumber>
    </recommendedName>
</protein>
<evidence type="ECO:0000256" key="6">
    <source>
        <dbReference type="ARBA" id="ARBA00024915"/>
    </source>
</evidence>
<comment type="similarity">
    <text evidence="7">Belongs to the class I-like SAM-binding methyltransferase superfamily. rRNA adenine N(6)-methyltransferase family.</text>
</comment>
<dbReference type="GO" id="GO:0006391">
    <property type="term" value="P:transcription initiation at mitochondrial promoter"/>
    <property type="evidence" value="ECO:0007669"/>
    <property type="project" value="TreeGrafter"/>
</dbReference>
<reference evidence="10 11" key="1">
    <citation type="submission" date="2019-03" db="EMBL/GenBank/DDBJ databases">
        <title>Sequencing 23 genomes of Wallemia ichthyophaga.</title>
        <authorList>
            <person name="Gostincar C."/>
        </authorList>
    </citation>
    <scope>NUCLEOTIDE SEQUENCE [LARGE SCALE GENOMIC DNA]</scope>
    <source>
        <strain evidence="9 11">EXF-6200</strain>
        <strain evidence="8 10">EXF-8621</strain>
    </source>
</reference>
<keyword evidence="4 7" id="KW-0949">S-adenosyl-L-methionine</keyword>